<comment type="caution">
    <text evidence="2">The sequence shown here is derived from an EMBL/GenBank/DDBJ whole genome shotgun (WGS) entry which is preliminary data.</text>
</comment>
<evidence type="ECO:0000313" key="2">
    <source>
        <dbReference type="EMBL" id="KNB49347.1"/>
    </source>
</evidence>
<name>A0A0K9X9M4_9ACTN</name>
<sequence length="265" mass="28041">MAGYGGVLPVSGAALAADPRLAAAVGDIGRRSGVDYFDDEAVRAVLGAHRVRHGAATWLCLAAFVGGLGLLVPAAAAGRLLPLAGAAVLLPVSIPVLILSAAVTQQRWRHPQLVAYRQVLTAAAAHGVDVVHVPGWLPRPAAAAWPPSPADYRPRPATPVPVPPEPDAVAEYERLAEKGGRHDEAGWILVLGAFLVCLIVDKPLGWAGLLLVPLAGWVWLAGHRLGRRQRELEEQAREYVRELTAARAHGAETLELSRQLSRLLG</sequence>
<feature type="transmembrane region" description="Helical" evidence="1">
    <location>
        <begin position="184"/>
        <end position="200"/>
    </location>
</feature>
<keyword evidence="1" id="KW-0812">Transmembrane</keyword>
<dbReference type="Proteomes" id="UP000037288">
    <property type="component" value="Unassembled WGS sequence"/>
</dbReference>
<evidence type="ECO:0008006" key="4">
    <source>
        <dbReference type="Google" id="ProtNLM"/>
    </source>
</evidence>
<reference evidence="3" key="1">
    <citation type="submission" date="2015-07" db="EMBL/GenBank/DDBJ databases">
        <title>Draft genome sequence of Streptomyces sp. CMAA 1322, a bacterium isolated from Caatinga biome, from dry forest semiarid of Brazil.</title>
        <authorList>
            <person name="Santos S.N."/>
            <person name="Gacesa R."/>
            <person name="Taketani R.G."/>
            <person name="Long P.F."/>
            <person name="Melo I.S."/>
        </authorList>
    </citation>
    <scope>NUCLEOTIDE SEQUENCE [LARGE SCALE GENOMIC DNA]</scope>
    <source>
        <strain evidence="3">CMAA 1322</strain>
    </source>
</reference>
<dbReference type="AlphaFoldDB" id="A0A0K9X9M4"/>
<feature type="transmembrane region" description="Helical" evidence="1">
    <location>
        <begin position="56"/>
        <end position="77"/>
    </location>
</feature>
<gene>
    <name evidence="2" type="ORF">AC230_29205</name>
</gene>
<feature type="transmembrane region" description="Helical" evidence="1">
    <location>
        <begin position="206"/>
        <end position="222"/>
    </location>
</feature>
<feature type="transmembrane region" description="Helical" evidence="1">
    <location>
        <begin position="83"/>
        <end position="103"/>
    </location>
</feature>
<protein>
    <recommendedName>
        <fullName evidence="4">Integral membrane protein</fullName>
    </recommendedName>
</protein>
<dbReference type="EMBL" id="LFXA01000018">
    <property type="protein sequence ID" value="KNB49347.1"/>
    <property type="molecule type" value="Genomic_DNA"/>
</dbReference>
<evidence type="ECO:0000256" key="1">
    <source>
        <dbReference type="SAM" id="Phobius"/>
    </source>
</evidence>
<keyword evidence="1" id="KW-0472">Membrane</keyword>
<proteinExistence type="predicted"/>
<accession>A0A0K9X9M4</accession>
<organism evidence="2 3">
    <name type="scientific">Streptomyces caatingaensis</name>
    <dbReference type="NCBI Taxonomy" id="1678637"/>
    <lineage>
        <taxon>Bacteria</taxon>
        <taxon>Bacillati</taxon>
        <taxon>Actinomycetota</taxon>
        <taxon>Actinomycetes</taxon>
        <taxon>Kitasatosporales</taxon>
        <taxon>Streptomycetaceae</taxon>
        <taxon>Streptomyces</taxon>
    </lineage>
</organism>
<keyword evidence="3" id="KW-1185">Reference proteome</keyword>
<evidence type="ECO:0000313" key="3">
    <source>
        <dbReference type="Proteomes" id="UP000037288"/>
    </source>
</evidence>
<dbReference type="PATRIC" id="fig|1678637.3.peg.6227"/>
<keyword evidence="1" id="KW-1133">Transmembrane helix</keyword>